<organism evidence="1 2">
    <name type="scientific">Methanosarcina barkeri 227</name>
    <dbReference type="NCBI Taxonomy" id="1434106"/>
    <lineage>
        <taxon>Archaea</taxon>
        <taxon>Methanobacteriati</taxon>
        <taxon>Methanobacteriota</taxon>
        <taxon>Stenosarchaea group</taxon>
        <taxon>Methanomicrobia</taxon>
        <taxon>Methanosarcinales</taxon>
        <taxon>Methanosarcinaceae</taxon>
        <taxon>Methanosarcina</taxon>
    </lineage>
</organism>
<reference evidence="1 2" key="1">
    <citation type="submission" date="2014-07" db="EMBL/GenBank/DDBJ databases">
        <title>Methanogenic archaea and the global carbon cycle.</title>
        <authorList>
            <person name="Henriksen J.R."/>
            <person name="Luke J."/>
            <person name="Reinhart S."/>
            <person name="Benedict M.N."/>
            <person name="Youngblut N.D."/>
            <person name="Metcalf M.E."/>
            <person name="Whitaker R.J."/>
            <person name="Metcalf W.W."/>
        </authorList>
    </citation>
    <scope>NUCLEOTIDE SEQUENCE [LARGE SCALE GENOMIC DNA]</scope>
    <source>
        <strain evidence="1 2">227</strain>
    </source>
</reference>
<dbReference type="RefSeq" id="WP_230629167.1">
    <property type="nucleotide sequence ID" value="NZ_CP009530.1"/>
</dbReference>
<dbReference type="KEGG" id="mbar:MSBR2_0680"/>
<gene>
    <name evidence="1" type="ORF">MSBR2_0680</name>
</gene>
<accession>A0A0E3LPV8</accession>
<evidence type="ECO:0000313" key="1">
    <source>
        <dbReference type="EMBL" id="AKB57196.1"/>
    </source>
</evidence>
<sequence>MKAVFKNYQDSNLVGKVGFLKLIRYELLALTIRVGRAISKILDICAFPELMDHLWQIVKINTRKLTAVEEKEARSIFENRINYQKVHIDEASFLAWLGAKLKRCSGMGVATFHTVNFNRKLNTTAGSSDMKWLIHELTHVAQMEHTGSQYLVEAFHAQASDGYAYKVGEKRHFREYNREQQACIVADYYIARCSGGSTAAYDPYIAELRAGDL</sequence>
<name>A0A0E3LPV8_METBA</name>
<dbReference type="AlphaFoldDB" id="A0A0E3LPV8"/>
<dbReference type="GeneID" id="24844987"/>
<protein>
    <recommendedName>
        <fullName evidence="3">DUF4157 domain-containing protein</fullName>
    </recommendedName>
</protein>
<dbReference type="HOGENOM" id="CLU_1292031_0_0_2"/>
<dbReference type="Proteomes" id="UP000033079">
    <property type="component" value="Chromosome"/>
</dbReference>
<evidence type="ECO:0000313" key="2">
    <source>
        <dbReference type="Proteomes" id="UP000033079"/>
    </source>
</evidence>
<dbReference type="EMBL" id="CP009530">
    <property type="protein sequence ID" value="AKB57196.1"/>
    <property type="molecule type" value="Genomic_DNA"/>
</dbReference>
<dbReference type="PATRIC" id="fig|1434106.5.peg.847"/>
<proteinExistence type="predicted"/>
<evidence type="ECO:0008006" key="3">
    <source>
        <dbReference type="Google" id="ProtNLM"/>
    </source>
</evidence>